<gene>
    <name evidence="4" type="ORF">ACFSTE_01750</name>
</gene>
<evidence type="ECO:0000313" key="4">
    <source>
        <dbReference type="EMBL" id="MFD2589537.1"/>
    </source>
</evidence>
<keyword evidence="5" id="KW-1185">Reference proteome</keyword>
<comment type="cofactor">
    <cofactor evidence="1">
        <name>Zn(2+)</name>
        <dbReference type="ChEBI" id="CHEBI:29105"/>
    </cofactor>
    <text evidence="1">Binds 1 zinc ion per subunit.</text>
</comment>
<dbReference type="InterPro" id="IPR034035">
    <property type="entry name" value="Astacin-like_dom"/>
</dbReference>
<keyword evidence="2" id="KW-0732">Signal</keyword>
<dbReference type="RefSeq" id="WP_378258150.1">
    <property type="nucleotide sequence ID" value="NZ_JBHSJV010000001.1"/>
</dbReference>
<dbReference type="PROSITE" id="PS51864">
    <property type="entry name" value="ASTACIN"/>
    <property type="match status" value="1"/>
</dbReference>
<proteinExistence type="predicted"/>
<dbReference type="PROSITE" id="PS51257">
    <property type="entry name" value="PROKAR_LIPOPROTEIN"/>
    <property type="match status" value="1"/>
</dbReference>
<keyword evidence="1" id="KW-0479">Metal-binding</keyword>
<reference evidence="5" key="1">
    <citation type="journal article" date="2019" name="Int. J. Syst. Evol. Microbiol.">
        <title>The Global Catalogue of Microorganisms (GCM) 10K type strain sequencing project: providing services to taxonomists for standard genome sequencing and annotation.</title>
        <authorList>
            <consortium name="The Broad Institute Genomics Platform"/>
            <consortium name="The Broad Institute Genome Sequencing Center for Infectious Disease"/>
            <person name="Wu L."/>
            <person name="Ma J."/>
        </authorList>
    </citation>
    <scope>NUCLEOTIDE SEQUENCE [LARGE SCALE GENOMIC DNA]</scope>
    <source>
        <strain evidence="5">KCTC 42423</strain>
    </source>
</reference>
<feature type="signal peptide" evidence="2">
    <location>
        <begin position="1"/>
        <end position="20"/>
    </location>
</feature>
<dbReference type="Proteomes" id="UP001597459">
    <property type="component" value="Unassembled WGS sequence"/>
</dbReference>
<feature type="binding site" evidence="1">
    <location>
        <position position="190"/>
    </location>
    <ligand>
        <name>Zn(2+)</name>
        <dbReference type="ChEBI" id="CHEBI:29105"/>
        <note>catalytic</note>
    </ligand>
</feature>
<feature type="binding site" evidence="1">
    <location>
        <position position="194"/>
    </location>
    <ligand>
        <name>Zn(2+)</name>
        <dbReference type="ChEBI" id="CHEBI:29105"/>
        <note>catalytic</note>
    </ligand>
</feature>
<feature type="active site" evidence="1">
    <location>
        <position position="191"/>
    </location>
</feature>
<sequence>MKFKQSLLLLGTALAVVACSEDEQSQTPQLIDSETAATDLTEKAYFSQNGMVNEGYYEGMKVAYETINGDHIFEGDIILSEKDIYKNDTHYVIEQGAPVPLTKSVGRTSGRWPNNTVYYTVQSDLPNQSRVTDAINHWETRTNLKFVKRTNQPNYIYFRSGNGCSSSVGMVGGRQNINLSTRCSTGNTIHEIGHAIGLWHEQSRTDRDRFLTINFNNIESGKQHNFQTYAERGRDGDEYTTSLDFGSIMMYGPTAFSKNGQPTIVKKDGGSYRAQRNALSADDLKGINKMYPGDGGGGPVYVNGQYYTVHGLRVYRYNDKWYYYSSRNGWRQVVYVNGAWRYA</sequence>
<dbReference type="SMART" id="SM00235">
    <property type="entry name" value="ZnMc"/>
    <property type="match status" value="1"/>
</dbReference>
<comment type="caution">
    <text evidence="1">Lacks conserved residue(s) required for the propagation of feature annotation.</text>
</comment>
<accession>A0ABW5N1R0</accession>
<dbReference type="SUPFAM" id="SSF55486">
    <property type="entry name" value="Metalloproteases ('zincins'), catalytic domain"/>
    <property type="match status" value="1"/>
</dbReference>
<feature type="domain" description="Peptidase M12A" evidence="3">
    <location>
        <begin position="103"/>
        <end position="293"/>
    </location>
</feature>
<feature type="binding site" evidence="1">
    <location>
        <position position="200"/>
    </location>
    <ligand>
        <name>Zn(2+)</name>
        <dbReference type="ChEBI" id="CHEBI:29105"/>
        <note>catalytic</note>
    </ligand>
</feature>
<evidence type="ECO:0000313" key="5">
    <source>
        <dbReference type="Proteomes" id="UP001597459"/>
    </source>
</evidence>
<dbReference type="InterPro" id="IPR006026">
    <property type="entry name" value="Peptidase_Metallo"/>
</dbReference>
<dbReference type="Gene3D" id="3.40.390.10">
    <property type="entry name" value="Collagenase (Catalytic Domain)"/>
    <property type="match status" value="1"/>
</dbReference>
<feature type="chain" id="PRO_5047187827" evidence="2">
    <location>
        <begin position="21"/>
        <end position="343"/>
    </location>
</feature>
<keyword evidence="1" id="KW-0862">Zinc</keyword>
<dbReference type="InterPro" id="IPR001506">
    <property type="entry name" value="Peptidase_M12A"/>
</dbReference>
<dbReference type="PRINTS" id="PR00480">
    <property type="entry name" value="ASTACIN"/>
</dbReference>
<dbReference type="EMBL" id="JBHULX010000001">
    <property type="protein sequence ID" value="MFD2589537.1"/>
    <property type="molecule type" value="Genomic_DNA"/>
</dbReference>
<comment type="caution">
    <text evidence="4">The sequence shown here is derived from an EMBL/GenBank/DDBJ whole genome shotgun (WGS) entry which is preliminary data.</text>
</comment>
<dbReference type="PANTHER" id="PTHR10127:SF850">
    <property type="entry name" value="METALLOENDOPEPTIDASE"/>
    <property type="match status" value="1"/>
</dbReference>
<name>A0ABW5N1R0_9FLAO</name>
<keyword evidence="1" id="KW-0645">Protease</keyword>
<keyword evidence="1" id="KW-0378">Hydrolase</keyword>
<dbReference type="InterPro" id="IPR024079">
    <property type="entry name" value="MetalloPept_cat_dom_sf"/>
</dbReference>
<organism evidence="4 5">
    <name type="scientific">Aquimarina hainanensis</name>
    <dbReference type="NCBI Taxonomy" id="1578017"/>
    <lineage>
        <taxon>Bacteria</taxon>
        <taxon>Pseudomonadati</taxon>
        <taxon>Bacteroidota</taxon>
        <taxon>Flavobacteriia</taxon>
        <taxon>Flavobacteriales</taxon>
        <taxon>Flavobacteriaceae</taxon>
        <taxon>Aquimarina</taxon>
    </lineage>
</organism>
<evidence type="ECO:0000256" key="2">
    <source>
        <dbReference type="SAM" id="SignalP"/>
    </source>
</evidence>
<dbReference type="CDD" id="cd04280">
    <property type="entry name" value="ZnMc_astacin_like"/>
    <property type="match status" value="1"/>
</dbReference>
<dbReference type="PANTHER" id="PTHR10127">
    <property type="entry name" value="DISCOIDIN, CUB, EGF, LAMININ , AND ZINC METALLOPROTEASE DOMAIN CONTAINING"/>
    <property type="match status" value="1"/>
</dbReference>
<evidence type="ECO:0000256" key="1">
    <source>
        <dbReference type="PROSITE-ProRule" id="PRU01211"/>
    </source>
</evidence>
<protein>
    <submittedName>
        <fullName evidence="4">M12 family metallopeptidase</fullName>
    </submittedName>
</protein>
<keyword evidence="1" id="KW-0482">Metalloprotease</keyword>
<dbReference type="Pfam" id="PF01400">
    <property type="entry name" value="Astacin"/>
    <property type="match status" value="1"/>
</dbReference>
<evidence type="ECO:0000259" key="3">
    <source>
        <dbReference type="PROSITE" id="PS51864"/>
    </source>
</evidence>